<dbReference type="InterPro" id="IPR001878">
    <property type="entry name" value="Znf_CCHC"/>
</dbReference>
<reference evidence="5" key="1">
    <citation type="journal article" date="2011" name="Nature">
        <title>Genome sequence and analysis of the tuber crop potato.</title>
        <authorList>
            <consortium name="The Potato Genome Sequencing Consortium"/>
        </authorList>
    </citation>
    <scope>NUCLEOTIDE SEQUENCE [LARGE SCALE GENOMIC DNA]</scope>
    <source>
        <strain evidence="5">cv. DM1-3 516 R44</strain>
    </source>
</reference>
<feature type="domain" description="CCHC-type" evidence="3">
    <location>
        <begin position="300"/>
        <end position="316"/>
    </location>
</feature>
<name>M1DTY8_SOLTU</name>
<dbReference type="Gene3D" id="4.10.60.10">
    <property type="entry name" value="Zinc finger, CCHC-type"/>
    <property type="match status" value="1"/>
</dbReference>
<evidence type="ECO:0000256" key="1">
    <source>
        <dbReference type="PROSITE-ProRule" id="PRU00047"/>
    </source>
</evidence>
<evidence type="ECO:0000313" key="4">
    <source>
        <dbReference type="EnsemblPlants" id="PGSC0003DMT400094356"/>
    </source>
</evidence>
<dbReference type="PROSITE" id="PS50158">
    <property type="entry name" value="ZF_CCHC"/>
    <property type="match status" value="1"/>
</dbReference>
<dbReference type="GO" id="GO:0003676">
    <property type="term" value="F:nucleic acid binding"/>
    <property type="evidence" value="ECO:0007669"/>
    <property type="project" value="InterPro"/>
</dbReference>
<evidence type="ECO:0000259" key="3">
    <source>
        <dbReference type="PROSITE" id="PS50158"/>
    </source>
</evidence>
<feature type="compositionally biased region" description="Low complexity" evidence="2">
    <location>
        <begin position="242"/>
        <end position="255"/>
    </location>
</feature>
<keyword evidence="1" id="KW-0479">Metal-binding</keyword>
<dbReference type="SMART" id="SM00343">
    <property type="entry name" value="ZnF_C2HC"/>
    <property type="match status" value="1"/>
</dbReference>
<dbReference type="Proteomes" id="UP000011115">
    <property type="component" value="Unassembled WGS sequence"/>
</dbReference>
<dbReference type="InterPro" id="IPR036875">
    <property type="entry name" value="Znf_CCHC_sf"/>
</dbReference>
<accession>M1DTY8</accession>
<feature type="compositionally biased region" description="Polar residues" evidence="2">
    <location>
        <begin position="229"/>
        <end position="241"/>
    </location>
</feature>
<dbReference type="Pfam" id="PF00098">
    <property type="entry name" value="zf-CCHC"/>
    <property type="match status" value="1"/>
</dbReference>
<proteinExistence type="predicted"/>
<feature type="region of interest" description="Disordered" evidence="2">
    <location>
        <begin position="126"/>
        <end position="149"/>
    </location>
</feature>
<dbReference type="Gramene" id="PGSC0003DMT400094356">
    <property type="protein sequence ID" value="PGSC0003DMT400094356"/>
    <property type="gene ID" value="PGSC0003DMG400043927"/>
</dbReference>
<reference evidence="4" key="2">
    <citation type="submission" date="2015-06" db="UniProtKB">
        <authorList>
            <consortium name="EnsemblPlants"/>
        </authorList>
    </citation>
    <scope>IDENTIFICATION</scope>
    <source>
        <strain evidence="4">DM1-3 516 R44</strain>
    </source>
</reference>
<keyword evidence="1" id="KW-0863">Zinc-finger</keyword>
<sequence length="317" mass="35219">MYFGLTSTSQWVVALTTVRKGTRGMHLVTSHLSFSRPKYWIIFTITTTGRYSDHSLWSLPWSSLGCSCTPSSQGPSTASTSRAQPQTVMKTTVREVGRDLYLILPNLNSSKPSYWKCFTNCTTIREKDHDPSSKKRRKEATQPLQESNEFSSVPKDFSVKFVTRVARTLDNCCDLDPYPIMQAQYFSSTDTYSALHLFVMYVQVLNIQITCRSVPHLYSTVLVEYSQQKSGGGNRSQFQQKSSAPAPSSASAPSPDFQQDQKGRASGSMSQGSTSGNKTYPTCPKCGKNHPGECLAGNKRCFGCGQYGHRLRDCPSK</sequence>
<evidence type="ECO:0000313" key="5">
    <source>
        <dbReference type="Proteomes" id="UP000011115"/>
    </source>
</evidence>
<feature type="region of interest" description="Disordered" evidence="2">
    <location>
        <begin position="229"/>
        <end position="282"/>
    </location>
</feature>
<dbReference type="AlphaFoldDB" id="M1DTY8"/>
<dbReference type="SUPFAM" id="SSF57756">
    <property type="entry name" value="Retrovirus zinc finger-like domains"/>
    <property type="match status" value="1"/>
</dbReference>
<dbReference type="GO" id="GO:0008270">
    <property type="term" value="F:zinc ion binding"/>
    <property type="evidence" value="ECO:0007669"/>
    <property type="project" value="UniProtKB-KW"/>
</dbReference>
<dbReference type="PaxDb" id="4113-PGSC0003DMT400094356"/>
<feature type="compositionally biased region" description="Polar residues" evidence="2">
    <location>
        <begin position="267"/>
        <end position="280"/>
    </location>
</feature>
<dbReference type="HOGENOM" id="CLU_878265_0_0_1"/>
<dbReference type="InParanoid" id="M1DTY8"/>
<organism evidence="4 5">
    <name type="scientific">Solanum tuberosum</name>
    <name type="common">Potato</name>
    <dbReference type="NCBI Taxonomy" id="4113"/>
    <lineage>
        <taxon>Eukaryota</taxon>
        <taxon>Viridiplantae</taxon>
        <taxon>Streptophyta</taxon>
        <taxon>Embryophyta</taxon>
        <taxon>Tracheophyta</taxon>
        <taxon>Spermatophyta</taxon>
        <taxon>Magnoliopsida</taxon>
        <taxon>eudicotyledons</taxon>
        <taxon>Gunneridae</taxon>
        <taxon>Pentapetalae</taxon>
        <taxon>asterids</taxon>
        <taxon>lamiids</taxon>
        <taxon>Solanales</taxon>
        <taxon>Solanaceae</taxon>
        <taxon>Solanoideae</taxon>
        <taxon>Solaneae</taxon>
        <taxon>Solanum</taxon>
    </lineage>
</organism>
<protein>
    <submittedName>
        <fullName evidence="4">Retrotransposon gag protein</fullName>
    </submittedName>
</protein>
<dbReference type="EnsemblPlants" id="PGSC0003DMT400094356">
    <property type="protein sequence ID" value="PGSC0003DMT400094356"/>
    <property type="gene ID" value="PGSC0003DMG400043927"/>
</dbReference>
<keyword evidence="5" id="KW-1185">Reference proteome</keyword>
<evidence type="ECO:0000256" key="2">
    <source>
        <dbReference type="SAM" id="MobiDB-lite"/>
    </source>
</evidence>
<keyword evidence="1" id="KW-0862">Zinc</keyword>